<name>A0ABR3TK88_9PEZI</name>
<feature type="transmembrane region" description="Helical" evidence="6">
    <location>
        <begin position="450"/>
        <end position="470"/>
    </location>
</feature>
<evidence type="ECO:0000313" key="7">
    <source>
        <dbReference type="EMBL" id="KAL1639961.1"/>
    </source>
</evidence>
<feature type="transmembrane region" description="Helical" evidence="6">
    <location>
        <begin position="414"/>
        <end position="438"/>
    </location>
</feature>
<feature type="transmembrane region" description="Helical" evidence="6">
    <location>
        <begin position="490"/>
        <end position="507"/>
    </location>
</feature>
<proteinExistence type="predicted"/>
<feature type="region of interest" description="Disordered" evidence="5">
    <location>
        <begin position="240"/>
        <end position="344"/>
    </location>
</feature>
<reference evidence="7 8" key="1">
    <citation type="journal article" date="2023" name="Plant Dis.">
        <title>First Report of Diplodia intermedia Causing Canker and Dieback Diseases on Apple Trees in Canada.</title>
        <authorList>
            <person name="Ellouze W."/>
            <person name="Ilyukhin E."/>
            <person name="Sulman M."/>
            <person name="Ali S."/>
        </authorList>
    </citation>
    <scope>NUCLEOTIDE SEQUENCE [LARGE SCALE GENOMIC DNA]</scope>
    <source>
        <strain evidence="7 8">M45-28</strain>
    </source>
</reference>
<dbReference type="Pfam" id="PF02535">
    <property type="entry name" value="Zip"/>
    <property type="match status" value="1"/>
</dbReference>
<evidence type="ECO:0000256" key="3">
    <source>
        <dbReference type="ARBA" id="ARBA00022989"/>
    </source>
</evidence>
<accession>A0ABR3TK88</accession>
<keyword evidence="2 6" id="KW-0812">Transmembrane</keyword>
<comment type="caution">
    <text evidence="7">The sequence shown here is derived from an EMBL/GenBank/DDBJ whole genome shotgun (WGS) entry which is preliminary data.</text>
</comment>
<organism evidence="7 8">
    <name type="scientific">Diplodia intermedia</name>
    <dbReference type="NCBI Taxonomy" id="856260"/>
    <lineage>
        <taxon>Eukaryota</taxon>
        <taxon>Fungi</taxon>
        <taxon>Dikarya</taxon>
        <taxon>Ascomycota</taxon>
        <taxon>Pezizomycotina</taxon>
        <taxon>Dothideomycetes</taxon>
        <taxon>Dothideomycetes incertae sedis</taxon>
        <taxon>Botryosphaeriales</taxon>
        <taxon>Botryosphaeriaceae</taxon>
        <taxon>Diplodia</taxon>
    </lineage>
</organism>
<feature type="transmembrane region" description="Helical" evidence="6">
    <location>
        <begin position="65"/>
        <end position="87"/>
    </location>
</feature>
<feature type="compositionally biased region" description="Acidic residues" evidence="5">
    <location>
        <begin position="278"/>
        <end position="291"/>
    </location>
</feature>
<evidence type="ECO:0000256" key="4">
    <source>
        <dbReference type="ARBA" id="ARBA00023136"/>
    </source>
</evidence>
<dbReference type="InterPro" id="IPR003689">
    <property type="entry name" value="ZIP"/>
</dbReference>
<protein>
    <recommendedName>
        <fullName evidence="9">Zinc/iron permease</fullName>
    </recommendedName>
</protein>
<feature type="transmembrane region" description="Helical" evidence="6">
    <location>
        <begin position="99"/>
        <end position="120"/>
    </location>
</feature>
<gene>
    <name evidence="7" type="ORF">SLS58_007387</name>
</gene>
<evidence type="ECO:0000256" key="2">
    <source>
        <dbReference type="ARBA" id="ARBA00022692"/>
    </source>
</evidence>
<keyword evidence="3 6" id="KW-1133">Transmembrane helix</keyword>
<feature type="transmembrane region" description="Helical" evidence="6">
    <location>
        <begin position="379"/>
        <end position="402"/>
    </location>
</feature>
<dbReference type="Proteomes" id="UP001521184">
    <property type="component" value="Unassembled WGS sequence"/>
</dbReference>
<evidence type="ECO:0000256" key="5">
    <source>
        <dbReference type="SAM" id="MobiDB-lite"/>
    </source>
</evidence>
<dbReference type="PANTHER" id="PTHR11040">
    <property type="entry name" value="ZINC/IRON TRANSPORTER"/>
    <property type="match status" value="1"/>
</dbReference>
<comment type="subcellular location">
    <subcellularLocation>
        <location evidence="1">Membrane</location>
        <topology evidence="1">Multi-pass membrane protein</topology>
    </subcellularLocation>
</comment>
<evidence type="ECO:0000256" key="1">
    <source>
        <dbReference type="ARBA" id="ARBA00004141"/>
    </source>
</evidence>
<feature type="transmembrane region" description="Helical" evidence="6">
    <location>
        <begin position="140"/>
        <end position="162"/>
    </location>
</feature>
<keyword evidence="4 6" id="KW-0472">Membrane</keyword>
<evidence type="ECO:0000313" key="8">
    <source>
        <dbReference type="Proteomes" id="UP001521184"/>
    </source>
</evidence>
<feature type="region of interest" description="Disordered" evidence="5">
    <location>
        <begin position="177"/>
        <end position="226"/>
    </location>
</feature>
<feature type="compositionally biased region" description="Polar residues" evidence="5">
    <location>
        <begin position="309"/>
        <end position="326"/>
    </location>
</feature>
<dbReference type="PANTHER" id="PTHR11040:SF60">
    <property type="entry name" value="FAMILY ZINC TRANSPORTER, PUTATIVE (AFU_ORTHOLOGUE AFUA_8G04010)-RELATED"/>
    <property type="match status" value="1"/>
</dbReference>
<evidence type="ECO:0000256" key="6">
    <source>
        <dbReference type="SAM" id="Phobius"/>
    </source>
</evidence>
<sequence length="508" mass="53831">MNAYDDSALNARGISPGASWTDIPTALLHAELQRRHGGMKQSMPTADGSRPACGSKTKGEYNTPLHVFALVLILVLSTGACAFPIIVRRFPRLPVPHHFLFLSRHFGTGVLIATAFVHLLPTAFTSLTDPCLPAFWNEGYPAMAGLIAMTAVFVVVGIEMFFASRGAGHVHGSDYDTLGGGETHGHHSRGHEDYELGNGRPRSHGRNASFNRFKQGSLRPDAAHRPPDIVLDDYAETDNLVSGVSPSIPPPTPSPGHSRLPLDDEEAQTKPIHHGADSDSDSDLELPELDDYAGGTSSTTDASGLLNGAPSQKYRSSNRQSSDSLGTPQPPTTHSPHSALTPDQQQRKQLLQCLLLEAGILFHSVFIGMAISVATGPPFLVLLVAISFHQTFEGLALGSRIAALAFPPRSPKPWLMALAYGTTTPLGQAIGLGIHGLYDPESQTGLLTVGLMNAVSSGLLLFAGLVELLAEDFLSDGSYQTLRGKRRGQACAAVVAGGGLMALVGAWA</sequence>
<evidence type="ECO:0008006" key="9">
    <source>
        <dbReference type="Google" id="ProtNLM"/>
    </source>
</evidence>
<feature type="transmembrane region" description="Helical" evidence="6">
    <location>
        <begin position="354"/>
        <end position="373"/>
    </location>
</feature>
<dbReference type="EMBL" id="JAKEKT020000056">
    <property type="protein sequence ID" value="KAL1639961.1"/>
    <property type="molecule type" value="Genomic_DNA"/>
</dbReference>
<keyword evidence="8" id="KW-1185">Reference proteome</keyword>